<feature type="non-terminal residue" evidence="1">
    <location>
        <position position="1"/>
    </location>
</feature>
<comment type="caution">
    <text evidence="1">The sequence shown here is derived from an EMBL/GenBank/DDBJ whole genome shotgun (WGS) entry which is preliminary data.</text>
</comment>
<organism evidence="1 2">
    <name type="scientific">Goodea atripinnis</name>
    <dbReference type="NCBI Taxonomy" id="208336"/>
    <lineage>
        <taxon>Eukaryota</taxon>
        <taxon>Metazoa</taxon>
        <taxon>Chordata</taxon>
        <taxon>Craniata</taxon>
        <taxon>Vertebrata</taxon>
        <taxon>Euteleostomi</taxon>
        <taxon>Actinopterygii</taxon>
        <taxon>Neopterygii</taxon>
        <taxon>Teleostei</taxon>
        <taxon>Neoteleostei</taxon>
        <taxon>Acanthomorphata</taxon>
        <taxon>Ovalentaria</taxon>
        <taxon>Atherinomorphae</taxon>
        <taxon>Cyprinodontiformes</taxon>
        <taxon>Goodeidae</taxon>
        <taxon>Goodea</taxon>
    </lineage>
</organism>
<proteinExistence type="predicted"/>
<protein>
    <submittedName>
        <fullName evidence="1">Uncharacterized protein</fullName>
    </submittedName>
</protein>
<dbReference type="EMBL" id="JAHRIO010005100">
    <property type="protein sequence ID" value="MEQ2160186.1"/>
    <property type="molecule type" value="Genomic_DNA"/>
</dbReference>
<sequence>LVDRLGLDRPGGDKLVLDQSMVGGLLGGASSRILEAVQILVQLEPHLLNRQVMLRGVSQDNEDSSESVTTVIRGVLNGAKVRTSICGVPVQEGSDLLTRTDFQVSLTSDWLTVRCYVWPSSDQSDQFGSTGMVQFRFNFLA</sequence>
<reference evidence="1 2" key="1">
    <citation type="submission" date="2021-06" db="EMBL/GenBank/DDBJ databases">
        <authorList>
            <person name="Palmer J.M."/>
        </authorList>
    </citation>
    <scope>NUCLEOTIDE SEQUENCE [LARGE SCALE GENOMIC DNA]</scope>
    <source>
        <strain evidence="1 2">GA_2019</strain>
        <tissue evidence="1">Muscle</tissue>
    </source>
</reference>
<name>A0ABV0MM48_9TELE</name>
<evidence type="ECO:0000313" key="2">
    <source>
        <dbReference type="Proteomes" id="UP001476798"/>
    </source>
</evidence>
<accession>A0ABV0MM48</accession>
<keyword evidence="2" id="KW-1185">Reference proteome</keyword>
<evidence type="ECO:0000313" key="1">
    <source>
        <dbReference type="EMBL" id="MEQ2160186.1"/>
    </source>
</evidence>
<dbReference type="Proteomes" id="UP001476798">
    <property type="component" value="Unassembled WGS sequence"/>
</dbReference>
<gene>
    <name evidence="1" type="ORF">GOODEAATRI_031015</name>
</gene>